<dbReference type="InterPro" id="IPR029099">
    <property type="entry name" value="Pribosyltran_N"/>
</dbReference>
<evidence type="ECO:0000256" key="1">
    <source>
        <dbReference type="ARBA" id="ARBA00022727"/>
    </source>
</evidence>
<dbReference type="InterPro" id="IPR029057">
    <property type="entry name" value="PRTase-like"/>
</dbReference>
<dbReference type="Proteomes" id="UP000717752">
    <property type="component" value="Unassembled WGS sequence"/>
</dbReference>
<evidence type="ECO:0000259" key="2">
    <source>
        <dbReference type="Pfam" id="PF13793"/>
    </source>
</evidence>
<dbReference type="CDD" id="cd06223">
    <property type="entry name" value="PRTases_typeI"/>
    <property type="match status" value="1"/>
</dbReference>
<gene>
    <name evidence="3" type="ORF">JNB85_07820</name>
</gene>
<proteinExistence type="predicted"/>
<dbReference type="Pfam" id="PF13793">
    <property type="entry name" value="Pribosyltran_N"/>
    <property type="match status" value="1"/>
</dbReference>
<name>A0ABS7GR82_9HYPH</name>
<organism evidence="3 4">
    <name type="scientific">Rhizobium mesosinicum</name>
    <dbReference type="NCBI Taxonomy" id="335017"/>
    <lineage>
        <taxon>Bacteria</taxon>
        <taxon>Pseudomonadati</taxon>
        <taxon>Pseudomonadota</taxon>
        <taxon>Alphaproteobacteria</taxon>
        <taxon>Hyphomicrobiales</taxon>
        <taxon>Rhizobiaceae</taxon>
        <taxon>Rhizobium/Agrobacterium group</taxon>
        <taxon>Rhizobium</taxon>
    </lineage>
</organism>
<evidence type="ECO:0000313" key="3">
    <source>
        <dbReference type="EMBL" id="MBW9052322.1"/>
    </source>
</evidence>
<keyword evidence="4" id="KW-1185">Reference proteome</keyword>
<dbReference type="InterPro" id="IPR000836">
    <property type="entry name" value="PRTase_dom"/>
</dbReference>
<dbReference type="SUPFAM" id="SSF53271">
    <property type="entry name" value="PRTase-like"/>
    <property type="match status" value="2"/>
</dbReference>
<dbReference type="NCBIfam" id="TIGR01251">
    <property type="entry name" value="ribP_PPkin"/>
    <property type="match status" value="1"/>
</dbReference>
<keyword evidence="1" id="KW-0545">Nucleotide biosynthesis</keyword>
<comment type="caution">
    <text evidence="3">The sequence shown here is derived from an EMBL/GenBank/DDBJ whole genome shotgun (WGS) entry which is preliminary data.</text>
</comment>
<dbReference type="SMART" id="SM01400">
    <property type="entry name" value="Pribosyltran_N"/>
    <property type="match status" value="1"/>
</dbReference>
<dbReference type="InterPro" id="IPR005946">
    <property type="entry name" value="Rib-P_diPkinase"/>
</dbReference>
<accession>A0ABS7GR82</accession>
<dbReference type="PANTHER" id="PTHR10210:SF41">
    <property type="entry name" value="RIBOSE-PHOSPHATE PYROPHOSPHOKINASE 1, CHLOROPLASTIC"/>
    <property type="match status" value="1"/>
</dbReference>
<sequence>MREVETQARRFVPHWRRPHPLLFALEGSRVFGERLAAELELPISPLEERSFEDGEKKCRPLADVCGRDVFVVSGLERDASESVHDRLLKLLFFIATLKINGAARVTAIAPYLPYMRKDRQTKAQDPLTAAYVARFFETAGTDCLITMETHNLAAFQNAFRCRAINLVAYEAFAGHFAERILNQGVTVVSPDLGGAKRAEMFRERLETRLRRPVGLAFMEKQRSQGIVSGDLFAGDVDDRFVIILDDLISSGTTMLRAAKACAERGAREIHLCATHAVFSKPAAADLSAAFIDGIVVSDTIALAEPYRSDRRIAVIPVAHFFAEAAARAYEAGAE</sequence>
<dbReference type="Gene3D" id="3.40.50.2020">
    <property type="match status" value="2"/>
</dbReference>
<feature type="domain" description="Ribose-phosphate pyrophosphokinase N-terminal" evidence="2">
    <location>
        <begin position="22"/>
        <end position="140"/>
    </location>
</feature>
<dbReference type="Pfam" id="PF14572">
    <property type="entry name" value="Pribosyl_synth"/>
    <property type="match status" value="1"/>
</dbReference>
<reference evidence="3 4" key="1">
    <citation type="journal article" date="2021" name="MBio">
        <title>Poor Competitiveness of Bradyrhizobium in Pigeon Pea Root Colonization in Indian Soils.</title>
        <authorList>
            <person name="Chalasani D."/>
            <person name="Basu A."/>
            <person name="Pullabhotla S.V.S.R.N."/>
            <person name="Jorrin B."/>
            <person name="Neal A.L."/>
            <person name="Poole P.S."/>
            <person name="Podile A.R."/>
            <person name="Tkacz A."/>
        </authorList>
    </citation>
    <scope>NUCLEOTIDE SEQUENCE [LARGE SCALE GENOMIC DNA]</scope>
    <source>
        <strain evidence="3 4">HU56</strain>
    </source>
</reference>
<dbReference type="EMBL" id="JAEUAK010000003">
    <property type="protein sequence ID" value="MBW9052322.1"/>
    <property type="molecule type" value="Genomic_DNA"/>
</dbReference>
<dbReference type="PANTHER" id="PTHR10210">
    <property type="entry name" value="RIBOSE-PHOSPHATE DIPHOSPHOKINASE FAMILY MEMBER"/>
    <property type="match status" value="1"/>
</dbReference>
<evidence type="ECO:0000313" key="4">
    <source>
        <dbReference type="Proteomes" id="UP000717752"/>
    </source>
</evidence>
<protein>
    <submittedName>
        <fullName evidence="3">Ribose-phosphate pyrophosphokinase</fullName>
    </submittedName>
</protein>